<accession>A0A841CEM6</accession>
<dbReference type="PANTHER" id="PTHR43861">
    <property type="entry name" value="TRANS-ACONITATE 2-METHYLTRANSFERASE-RELATED"/>
    <property type="match status" value="1"/>
</dbReference>
<keyword evidence="2 4" id="KW-0808">Transferase</keyword>
<keyword evidence="5" id="KW-1185">Reference proteome</keyword>
<evidence type="ECO:0000313" key="4">
    <source>
        <dbReference type="EMBL" id="MBB5957012.1"/>
    </source>
</evidence>
<dbReference type="RefSeq" id="WP_184691777.1">
    <property type="nucleotide sequence ID" value="NZ_JACHJN010000005.1"/>
</dbReference>
<evidence type="ECO:0000313" key="5">
    <source>
        <dbReference type="Proteomes" id="UP000547510"/>
    </source>
</evidence>
<dbReference type="EMBL" id="JACHJN010000005">
    <property type="protein sequence ID" value="MBB5957012.1"/>
    <property type="molecule type" value="Genomic_DNA"/>
</dbReference>
<sequence>MTDGDWLRLNRENWDDRTTVHATSEFYDLPGFRAGRSTLRPFEPDEVGDVTDKRLVHLQCHMGQDTLSWARLGARVTGLDFSAAAIETARTLAAETGLAGRFVVSDVYDARTALGGERFDIVYTGFGALVWLPDLRRWAEVLSSLLADGGFLYLAEFHPFGDVLGDDGRTVAYDYFASDGATYDDPVTYTDGPALTKTRSVQWQHPLGEVVTALVRAGLRIDFLHERDLTLFQVFRNLRRTEAGEYRFPDGLPRVPLTYTIRATKPRSVDGGP</sequence>
<protein>
    <submittedName>
        <fullName evidence="4">SAM-dependent methyltransferase</fullName>
    </submittedName>
</protein>
<dbReference type="Proteomes" id="UP000547510">
    <property type="component" value="Unassembled WGS sequence"/>
</dbReference>
<dbReference type="PANTHER" id="PTHR43861:SF1">
    <property type="entry name" value="TRANS-ACONITATE 2-METHYLTRANSFERASE"/>
    <property type="match status" value="1"/>
</dbReference>
<keyword evidence="1 4" id="KW-0489">Methyltransferase</keyword>
<evidence type="ECO:0000256" key="2">
    <source>
        <dbReference type="ARBA" id="ARBA00022679"/>
    </source>
</evidence>
<dbReference type="AlphaFoldDB" id="A0A841CEM6"/>
<dbReference type="CDD" id="cd02440">
    <property type="entry name" value="AdoMet_MTases"/>
    <property type="match status" value="1"/>
</dbReference>
<gene>
    <name evidence="4" type="ORF">FHS29_003605</name>
</gene>
<comment type="caution">
    <text evidence="4">The sequence shown here is derived from an EMBL/GenBank/DDBJ whole genome shotgun (WGS) entry which is preliminary data.</text>
</comment>
<name>A0A841CEM6_9PSEU</name>
<dbReference type="InterPro" id="IPR041698">
    <property type="entry name" value="Methyltransf_25"/>
</dbReference>
<dbReference type="Gene3D" id="3.40.50.150">
    <property type="entry name" value="Vaccinia Virus protein VP39"/>
    <property type="match status" value="1"/>
</dbReference>
<evidence type="ECO:0000259" key="3">
    <source>
        <dbReference type="Pfam" id="PF13649"/>
    </source>
</evidence>
<dbReference type="SUPFAM" id="SSF53335">
    <property type="entry name" value="S-adenosyl-L-methionine-dependent methyltransferases"/>
    <property type="match status" value="1"/>
</dbReference>
<dbReference type="GO" id="GO:0008168">
    <property type="term" value="F:methyltransferase activity"/>
    <property type="evidence" value="ECO:0007669"/>
    <property type="project" value="UniProtKB-KW"/>
</dbReference>
<evidence type="ECO:0000256" key="1">
    <source>
        <dbReference type="ARBA" id="ARBA00022603"/>
    </source>
</evidence>
<dbReference type="Pfam" id="PF13649">
    <property type="entry name" value="Methyltransf_25"/>
    <property type="match status" value="1"/>
</dbReference>
<proteinExistence type="predicted"/>
<reference evidence="4 5" key="1">
    <citation type="submission" date="2020-08" db="EMBL/GenBank/DDBJ databases">
        <title>Genomic Encyclopedia of Type Strains, Phase III (KMG-III): the genomes of soil and plant-associated and newly described type strains.</title>
        <authorList>
            <person name="Whitman W."/>
        </authorList>
    </citation>
    <scope>NUCLEOTIDE SEQUENCE [LARGE SCALE GENOMIC DNA]</scope>
    <source>
        <strain evidence="4 5">CECT 8640</strain>
    </source>
</reference>
<dbReference type="GO" id="GO:0032259">
    <property type="term" value="P:methylation"/>
    <property type="evidence" value="ECO:0007669"/>
    <property type="project" value="UniProtKB-KW"/>
</dbReference>
<feature type="domain" description="Methyltransferase" evidence="3">
    <location>
        <begin position="59"/>
        <end position="150"/>
    </location>
</feature>
<organism evidence="4 5">
    <name type="scientific">Saccharothrix tamanrassetensis</name>
    <dbReference type="NCBI Taxonomy" id="1051531"/>
    <lineage>
        <taxon>Bacteria</taxon>
        <taxon>Bacillati</taxon>
        <taxon>Actinomycetota</taxon>
        <taxon>Actinomycetes</taxon>
        <taxon>Pseudonocardiales</taxon>
        <taxon>Pseudonocardiaceae</taxon>
        <taxon>Saccharothrix</taxon>
    </lineage>
</organism>
<dbReference type="InterPro" id="IPR029063">
    <property type="entry name" value="SAM-dependent_MTases_sf"/>
</dbReference>